<gene>
    <name evidence="1" type="ORF">S03H2_61741</name>
</gene>
<dbReference type="InterPro" id="IPR029058">
    <property type="entry name" value="AB_hydrolase_fold"/>
</dbReference>
<proteinExistence type="predicted"/>
<comment type="caution">
    <text evidence="1">The sequence shown here is derived from an EMBL/GenBank/DDBJ whole genome shotgun (WGS) entry which is preliminary data.</text>
</comment>
<organism evidence="1">
    <name type="scientific">marine sediment metagenome</name>
    <dbReference type="NCBI Taxonomy" id="412755"/>
    <lineage>
        <taxon>unclassified sequences</taxon>
        <taxon>metagenomes</taxon>
        <taxon>ecological metagenomes</taxon>
    </lineage>
</organism>
<sequence length="72" mass="8172">NSPLLSFTGDWLFPTYQSKEIVRALHANGVKVSFCEVESGYGHDVFLLRNDAIERLIRDFLTNCQADLRRGA</sequence>
<feature type="non-terminal residue" evidence="1">
    <location>
        <position position="1"/>
    </location>
</feature>
<evidence type="ECO:0000313" key="1">
    <source>
        <dbReference type="EMBL" id="GAH85904.1"/>
    </source>
</evidence>
<dbReference type="EMBL" id="BARU01039875">
    <property type="protein sequence ID" value="GAH85904.1"/>
    <property type="molecule type" value="Genomic_DNA"/>
</dbReference>
<dbReference type="Gene3D" id="3.40.50.1820">
    <property type="entry name" value="alpha/beta hydrolase"/>
    <property type="match status" value="1"/>
</dbReference>
<name>X1K6M4_9ZZZZ</name>
<accession>X1K6M4</accession>
<dbReference type="SUPFAM" id="SSF53474">
    <property type="entry name" value="alpha/beta-Hydrolases"/>
    <property type="match status" value="1"/>
</dbReference>
<evidence type="ECO:0008006" key="2">
    <source>
        <dbReference type="Google" id="ProtNLM"/>
    </source>
</evidence>
<dbReference type="AlphaFoldDB" id="X1K6M4"/>
<reference evidence="1" key="1">
    <citation type="journal article" date="2014" name="Front. Microbiol.">
        <title>High frequency of phylogenetically diverse reductive dehalogenase-homologous genes in deep subseafloor sedimentary metagenomes.</title>
        <authorList>
            <person name="Kawai M."/>
            <person name="Futagami T."/>
            <person name="Toyoda A."/>
            <person name="Takaki Y."/>
            <person name="Nishi S."/>
            <person name="Hori S."/>
            <person name="Arai W."/>
            <person name="Tsubouchi T."/>
            <person name="Morono Y."/>
            <person name="Uchiyama I."/>
            <person name="Ito T."/>
            <person name="Fujiyama A."/>
            <person name="Inagaki F."/>
            <person name="Takami H."/>
        </authorList>
    </citation>
    <scope>NUCLEOTIDE SEQUENCE</scope>
    <source>
        <strain evidence="1">Expedition CK06-06</strain>
    </source>
</reference>
<protein>
    <recommendedName>
        <fullName evidence="2">Homoserine O-acetyltransferase</fullName>
    </recommendedName>
</protein>